<dbReference type="AlphaFoldDB" id="A0A7I8DA71"/>
<protein>
    <recommendedName>
        <fullName evidence="3">GAF domain-containing protein</fullName>
    </recommendedName>
</protein>
<gene>
    <name evidence="1" type="ORF">skT53_20630</name>
</gene>
<dbReference type="Proteomes" id="UP000593802">
    <property type="component" value="Chromosome"/>
</dbReference>
<evidence type="ECO:0008006" key="3">
    <source>
        <dbReference type="Google" id="ProtNLM"/>
    </source>
</evidence>
<dbReference type="EMBL" id="AP023366">
    <property type="protein sequence ID" value="BCJ87078.1"/>
    <property type="molecule type" value="Genomic_DNA"/>
</dbReference>
<name>A0A7I8DA71_9BACL</name>
<evidence type="ECO:0000313" key="1">
    <source>
        <dbReference type="EMBL" id="BCJ87078.1"/>
    </source>
</evidence>
<accession>A0A7I8DA71</accession>
<proteinExistence type="predicted"/>
<keyword evidence="2" id="KW-1185">Reference proteome</keyword>
<organism evidence="1 2">
    <name type="scientific">Effusibacillus dendaii</name>
    <dbReference type="NCBI Taxonomy" id="2743772"/>
    <lineage>
        <taxon>Bacteria</taxon>
        <taxon>Bacillati</taxon>
        <taxon>Bacillota</taxon>
        <taxon>Bacilli</taxon>
        <taxon>Bacillales</taxon>
        <taxon>Alicyclobacillaceae</taxon>
        <taxon>Effusibacillus</taxon>
    </lineage>
</organism>
<dbReference type="KEGG" id="eff:skT53_20630"/>
<sequence>MLERYLGSDEMTRIIGKDSSLVREIYSDQALLKKLFVYQTTAHSEIVKIDREIVGYMQVPIIQNNQQVGVLEAGKYWNPSIVTSVCCSLFNCALLRELLPYQ</sequence>
<reference evidence="1 2" key="1">
    <citation type="submission" date="2020-08" db="EMBL/GenBank/DDBJ databases">
        <title>Complete Genome Sequence of Effusibacillus dendaii Strain skT53, Isolated from Farmland soil.</title>
        <authorList>
            <person name="Konishi T."/>
            <person name="Kawasaki H."/>
        </authorList>
    </citation>
    <scope>NUCLEOTIDE SEQUENCE [LARGE SCALE GENOMIC DNA]</scope>
    <source>
        <strain evidence="2">skT53</strain>
    </source>
</reference>
<evidence type="ECO:0000313" key="2">
    <source>
        <dbReference type="Proteomes" id="UP000593802"/>
    </source>
</evidence>